<name>A0A0F5J709_9BACT</name>
<dbReference type="PANTHER" id="PTHR30273:SF2">
    <property type="entry name" value="PROTEIN FECR"/>
    <property type="match status" value="1"/>
</dbReference>
<dbReference type="InterPro" id="IPR006860">
    <property type="entry name" value="FecR"/>
</dbReference>
<dbReference type="AlphaFoldDB" id="A0A0F5J709"/>
<feature type="domain" description="FecR protein" evidence="2">
    <location>
        <begin position="120"/>
        <end position="171"/>
    </location>
</feature>
<dbReference type="PATRIC" id="fig|927665.4.peg.3194"/>
<dbReference type="HOGENOM" id="CLU_1487686_0_0_10"/>
<dbReference type="EMBL" id="AQHV01000014">
    <property type="protein sequence ID" value="KKB53564.1"/>
    <property type="molecule type" value="Genomic_DNA"/>
</dbReference>
<keyword evidence="1" id="KW-0472">Membrane</keyword>
<dbReference type="Pfam" id="PF04773">
    <property type="entry name" value="FecR"/>
    <property type="match status" value="1"/>
</dbReference>
<reference evidence="3 4" key="1">
    <citation type="submission" date="2013-04" db="EMBL/GenBank/DDBJ databases">
        <title>The Genome Sequence of Parabacteroides goldsteinii DSM 19448.</title>
        <authorList>
            <consortium name="The Broad Institute Genomics Platform"/>
            <person name="Earl A."/>
            <person name="Ward D."/>
            <person name="Feldgarden M."/>
            <person name="Gevers D."/>
            <person name="Martens E."/>
            <person name="Sakamoto M."/>
            <person name="Benno Y."/>
            <person name="Song Y."/>
            <person name="Liu C."/>
            <person name="Lee J."/>
            <person name="Bolanos M."/>
            <person name="Vaisanen M.L."/>
            <person name="Finegold S.M."/>
            <person name="Walker B."/>
            <person name="Young S."/>
            <person name="Zeng Q."/>
            <person name="Gargeya S."/>
            <person name="Fitzgerald M."/>
            <person name="Haas B."/>
            <person name="Abouelleil A."/>
            <person name="Allen A.W."/>
            <person name="Alvarado L."/>
            <person name="Arachchi H.M."/>
            <person name="Berlin A.M."/>
            <person name="Chapman S.B."/>
            <person name="Gainer-Dewar J."/>
            <person name="Goldberg J."/>
            <person name="Griggs A."/>
            <person name="Gujja S."/>
            <person name="Hansen M."/>
            <person name="Howarth C."/>
            <person name="Imamovic A."/>
            <person name="Ireland A."/>
            <person name="Larimer J."/>
            <person name="McCowan C."/>
            <person name="Murphy C."/>
            <person name="Pearson M."/>
            <person name="Poon T.W."/>
            <person name="Priest M."/>
            <person name="Roberts A."/>
            <person name="Saif S."/>
            <person name="Shea T."/>
            <person name="Sisk P."/>
            <person name="Sykes S."/>
            <person name="Wortman J."/>
            <person name="Nusbaum C."/>
            <person name="Birren B."/>
        </authorList>
    </citation>
    <scope>NUCLEOTIDE SEQUENCE [LARGE SCALE GENOMIC DNA]</scope>
    <source>
        <strain evidence="3 4">DSM 19448</strain>
    </source>
</reference>
<dbReference type="PANTHER" id="PTHR30273">
    <property type="entry name" value="PERIPLASMIC SIGNAL SENSOR AND SIGMA FACTOR ACTIVATOR FECR-RELATED"/>
    <property type="match status" value="1"/>
</dbReference>
<dbReference type="GO" id="GO:0016989">
    <property type="term" value="F:sigma factor antagonist activity"/>
    <property type="evidence" value="ECO:0007669"/>
    <property type="project" value="TreeGrafter"/>
</dbReference>
<evidence type="ECO:0000256" key="1">
    <source>
        <dbReference type="SAM" id="Phobius"/>
    </source>
</evidence>
<protein>
    <recommendedName>
        <fullName evidence="2">FecR protein domain-containing protein</fullName>
    </recommendedName>
</protein>
<dbReference type="Proteomes" id="UP000033047">
    <property type="component" value="Unassembled WGS sequence"/>
</dbReference>
<dbReference type="STRING" id="927665.HMPREF1535_03106"/>
<keyword evidence="1" id="KW-1133">Transmembrane helix</keyword>
<proteinExistence type="predicted"/>
<keyword evidence="1" id="KW-0812">Transmembrane</keyword>
<dbReference type="RefSeq" id="WP_010799861.1">
    <property type="nucleotide sequence ID" value="NZ_KQ033913.1"/>
</dbReference>
<sequence>MEFDYGLLAKYLAGNISSDEMQKMEEWSNLSQDNKKILSEVVRLRVSYNMMYYKSSDHIEKALEKLNVKINRSNRFKLMRNVLQYAAVFLILFSCFYGGYEYLKPEKYISIVVKPGQDVKKVVLADGTSVWLKGGSTLKYPESFSDENRQVSLQGEAFFEVSKKAETIFSI</sequence>
<dbReference type="Gene3D" id="2.60.120.1440">
    <property type="match status" value="1"/>
</dbReference>
<organism evidence="3 4">
    <name type="scientific">Parabacteroides goldsteinii DSM 19448 = WAL 12034</name>
    <dbReference type="NCBI Taxonomy" id="927665"/>
    <lineage>
        <taxon>Bacteria</taxon>
        <taxon>Pseudomonadati</taxon>
        <taxon>Bacteroidota</taxon>
        <taxon>Bacteroidia</taxon>
        <taxon>Bacteroidales</taxon>
        <taxon>Tannerellaceae</taxon>
        <taxon>Parabacteroides</taxon>
    </lineage>
</organism>
<accession>A0A0F5J709</accession>
<evidence type="ECO:0000313" key="3">
    <source>
        <dbReference type="EMBL" id="KKB53564.1"/>
    </source>
</evidence>
<dbReference type="InterPro" id="IPR012373">
    <property type="entry name" value="Ferrdict_sens_TM"/>
</dbReference>
<feature type="transmembrane region" description="Helical" evidence="1">
    <location>
        <begin position="82"/>
        <end position="100"/>
    </location>
</feature>
<gene>
    <name evidence="3" type="ORF">HMPREF1535_03106</name>
</gene>
<evidence type="ECO:0000313" key="4">
    <source>
        <dbReference type="Proteomes" id="UP000033047"/>
    </source>
</evidence>
<evidence type="ECO:0000259" key="2">
    <source>
        <dbReference type="Pfam" id="PF04773"/>
    </source>
</evidence>
<comment type="caution">
    <text evidence="3">The sequence shown here is derived from an EMBL/GenBank/DDBJ whole genome shotgun (WGS) entry which is preliminary data.</text>
</comment>